<dbReference type="AlphaFoldDB" id="A0A1L1PTK8"/>
<evidence type="ECO:0000259" key="1">
    <source>
        <dbReference type="Pfam" id="PF12973"/>
    </source>
</evidence>
<protein>
    <recommendedName>
        <fullName evidence="1">ChrR-like cupin domain-containing protein</fullName>
    </recommendedName>
</protein>
<dbReference type="RefSeq" id="WP_009515236.1">
    <property type="nucleotide sequence ID" value="NZ_CCAE010000017.1"/>
</dbReference>
<evidence type="ECO:0000313" key="2">
    <source>
        <dbReference type="EMBL" id="CDN87971.1"/>
    </source>
</evidence>
<organism evidence="2 3">
    <name type="scientific">Hydrogenophaga intermedia</name>
    <dbReference type="NCBI Taxonomy" id="65786"/>
    <lineage>
        <taxon>Bacteria</taxon>
        <taxon>Pseudomonadati</taxon>
        <taxon>Pseudomonadota</taxon>
        <taxon>Betaproteobacteria</taxon>
        <taxon>Burkholderiales</taxon>
        <taxon>Comamonadaceae</taxon>
        <taxon>Hydrogenophaga</taxon>
    </lineage>
</organism>
<dbReference type="Gene3D" id="2.60.120.10">
    <property type="entry name" value="Jelly Rolls"/>
    <property type="match status" value="1"/>
</dbReference>
<gene>
    <name evidence="2" type="ORF">BN948_02401</name>
</gene>
<name>A0A1L1PTK8_HYDIT</name>
<dbReference type="Pfam" id="PF12973">
    <property type="entry name" value="Cupin_7"/>
    <property type="match status" value="1"/>
</dbReference>
<dbReference type="SUPFAM" id="SSF51182">
    <property type="entry name" value="RmlC-like cupins"/>
    <property type="match status" value="1"/>
</dbReference>
<proteinExistence type="predicted"/>
<feature type="domain" description="ChrR-like cupin" evidence="1">
    <location>
        <begin position="25"/>
        <end position="114"/>
    </location>
</feature>
<reference evidence="3" key="1">
    <citation type="submission" date="2014-11" db="EMBL/GenBank/DDBJ databases">
        <title>Draft genome sequence of Hydrogenophaga intermedia S1.</title>
        <authorList>
            <person name="Gan H.M."/>
            <person name="Chew T.H."/>
            <person name="Stolz A."/>
        </authorList>
    </citation>
    <scope>NUCLEOTIDE SEQUENCE [LARGE SCALE GENOMIC DNA]</scope>
    <source>
        <strain evidence="3">S1</strain>
    </source>
</reference>
<dbReference type="InterPro" id="IPR025979">
    <property type="entry name" value="ChrR-like_cupin_dom"/>
</dbReference>
<dbReference type="Proteomes" id="UP000028878">
    <property type="component" value="Unassembled WGS sequence"/>
</dbReference>
<evidence type="ECO:0000313" key="3">
    <source>
        <dbReference type="Proteomes" id="UP000028878"/>
    </source>
</evidence>
<dbReference type="EMBL" id="CCAE010000017">
    <property type="protein sequence ID" value="CDN87971.1"/>
    <property type="molecule type" value="Genomic_DNA"/>
</dbReference>
<keyword evidence="3" id="KW-1185">Reference proteome</keyword>
<sequence length="140" mass="15803">MQASPRPRSFQLHPDDSPWEPAAYNITWEDGREYGRFRRVLRRDAHGLTVIARFVAPPGKAWKIMGRAPELGEEVYIMKGAYYDTRGRVVAKEGSFMYNAPGALHGGISTDMTLYLHWCSGKPDEIVSVDLIDFEVAEGE</sequence>
<dbReference type="InterPro" id="IPR014710">
    <property type="entry name" value="RmlC-like_jellyroll"/>
</dbReference>
<accession>A0A1L1PTK8</accession>
<dbReference type="InterPro" id="IPR011051">
    <property type="entry name" value="RmlC_Cupin_sf"/>
</dbReference>